<comment type="caution">
    <text evidence="7">The sequence shown here is derived from an EMBL/GenBank/DDBJ whole genome shotgun (WGS) entry which is preliminary data.</text>
</comment>
<dbReference type="PROSITE" id="PS00211">
    <property type="entry name" value="ABC_TRANSPORTER_1"/>
    <property type="match status" value="1"/>
</dbReference>
<dbReference type="CDD" id="cd03220">
    <property type="entry name" value="ABC_KpsT_Wzt"/>
    <property type="match status" value="1"/>
</dbReference>
<keyword evidence="4 7" id="KW-0067">ATP-binding</keyword>
<evidence type="ECO:0000313" key="7">
    <source>
        <dbReference type="EMBL" id="KAA5804106.1"/>
    </source>
</evidence>
<comment type="similarity">
    <text evidence="1">Belongs to the ABC transporter superfamily.</text>
</comment>
<evidence type="ECO:0000256" key="1">
    <source>
        <dbReference type="ARBA" id="ARBA00005417"/>
    </source>
</evidence>
<accession>A0A5M6ZH46</accession>
<keyword evidence="3" id="KW-0547">Nucleotide-binding</keyword>
<evidence type="ECO:0000256" key="5">
    <source>
        <dbReference type="SAM" id="MobiDB-lite"/>
    </source>
</evidence>
<dbReference type="Proteomes" id="UP000325122">
    <property type="component" value="Unassembled WGS sequence"/>
</dbReference>
<proteinExistence type="inferred from homology"/>
<organism evidence="7 8">
    <name type="scientific">Alkalicaulis satelles</name>
    <dbReference type="NCBI Taxonomy" id="2609175"/>
    <lineage>
        <taxon>Bacteria</taxon>
        <taxon>Pseudomonadati</taxon>
        <taxon>Pseudomonadota</taxon>
        <taxon>Alphaproteobacteria</taxon>
        <taxon>Maricaulales</taxon>
        <taxon>Maricaulaceae</taxon>
        <taxon>Alkalicaulis</taxon>
    </lineage>
</organism>
<dbReference type="AlphaFoldDB" id="A0A5M6ZH46"/>
<evidence type="ECO:0000256" key="4">
    <source>
        <dbReference type="ARBA" id="ARBA00022840"/>
    </source>
</evidence>
<dbReference type="PANTHER" id="PTHR46743">
    <property type="entry name" value="TEICHOIC ACIDS EXPORT ATP-BINDING PROTEIN TAGH"/>
    <property type="match status" value="1"/>
</dbReference>
<dbReference type="PROSITE" id="PS50893">
    <property type="entry name" value="ABC_TRANSPORTER_2"/>
    <property type="match status" value="1"/>
</dbReference>
<dbReference type="GO" id="GO:0140359">
    <property type="term" value="F:ABC-type transporter activity"/>
    <property type="evidence" value="ECO:0007669"/>
    <property type="project" value="InterPro"/>
</dbReference>
<protein>
    <submittedName>
        <fullName evidence="7">ABC transporter ATP-binding protein</fullName>
    </submittedName>
</protein>
<dbReference type="InterPro" id="IPR027417">
    <property type="entry name" value="P-loop_NTPase"/>
</dbReference>
<dbReference type="InterPro" id="IPR003439">
    <property type="entry name" value="ABC_transporter-like_ATP-bd"/>
</dbReference>
<dbReference type="InterPro" id="IPR050683">
    <property type="entry name" value="Bact_Polysacc_Export_ATP-bd"/>
</dbReference>
<evidence type="ECO:0000256" key="3">
    <source>
        <dbReference type="ARBA" id="ARBA00022741"/>
    </source>
</evidence>
<dbReference type="GO" id="GO:0005524">
    <property type="term" value="F:ATP binding"/>
    <property type="evidence" value="ECO:0007669"/>
    <property type="project" value="UniProtKB-KW"/>
</dbReference>
<feature type="region of interest" description="Disordered" evidence="5">
    <location>
        <begin position="244"/>
        <end position="272"/>
    </location>
</feature>
<gene>
    <name evidence="7" type="ORF">F1654_07000</name>
</gene>
<evidence type="ECO:0000256" key="2">
    <source>
        <dbReference type="ARBA" id="ARBA00022448"/>
    </source>
</evidence>
<dbReference type="InterPro" id="IPR017871">
    <property type="entry name" value="ABC_transporter-like_CS"/>
</dbReference>
<dbReference type="InterPro" id="IPR015860">
    <property type="entry name" value="ABC_transpr_TagH-like"/>
</dbReference>
<dbReference type="Pfam" id="PF00005">
    <property type="entry name" value="ABC_tran"/>
    <property type="match status" value="1"/>
</dbReference>
<sequence>MLRGPDGRVIGVRALQGISFTAEAGDRLALLGENGSGKTTLLQVLAGIYAPDDGVVEIDGRTTALVNINLGMNAEATGHRNITLRGLASGRTRDEIEDKRAEIAAFSELGDFLDLPVETYSAGMRMRLSFAIATAFEPDVLILDEWLSAGDAAFRKKATERMRRFVDKAGILVLASHSPSLLSDTCKRALWLDQGRVRAEGPVGDILKEYNAEMERRQVSRDERAQTEIAAAQAARAAMQAEAEERAARKGRGLKPGYADGGTGGTGAEPDLDNPLARLIRRIISFLSGR</sequence>
<dbReference type="SMART" id="SM00382">
    <property type="entry name" value="AAA"/>
    <property type="match status" value="1"/>
</dbReference>
<feature type="domain" description="ABC transporter" evidence="6">
    <location>
        <begin position="2"/>
        <end position="219"/>
    </location>
</feature>
<reference evidence="7 8" key="1">
    <citation type="submission" date="2019-09" db="EMBL/GenBank/DDBJ databases">
        <authorList>
            <person name="Kevbrin V."/>
            <person name="Grouzdev D.S."/>
        </authorList>
    </citation>
    <scope>NUCLEOTIDE SEQUENCE [LARGE SCALE GENOMIC DNA]</scope>
    <source>
        <strain evidence="7 8">G-192</strain>
    </source>
</reference>
<dbReference type="PANTHER" id="PTHR46743:SF2">
    <property type="entry name" value="TEICHOIC ACIDS EXPORT ATP-BINDING PROTEIN TAGH"/>
    <property type="match status" value="1"/>
</dbReference>
<name>A0A5M6ZH46_9PROT</name>
<dbReference type="GO" id="GO:0016887">
    <property type="term" value="F:ATP hydrolysis activity"/>
    <property type="evidence" value="ECO:0007669"/>
    <property type="project" value="InterPro"/>
</dbReference>
<evidence type="ECO:0000313" key="8">
    <source>
        <dbReference type="Proteomes" id="UP000325122"/>
    </source>
</evidence>
<dbReference type="InterPro" id="IPR003593">
    <property type="entry name" value="AAA+_ATPase"/>
</dbReference>
<evidence type="ECO:0000259" key="6">
    <source>
        <dbReference type="PROSITE" id="PS50893"/>
    </source>
</evidence>
<dbReference type="Gene3D" id="3.40.50.300">
    <property type="entry name" value="P-loop containing nucleotide triphosphate hydrolases"/>
    <property type="match status" value="1"/>
</dbReference>
<dbReference type="SUPFAM" id="SSF52540">
    <property type="entry name" value="P-loop containing nucleoside triphosphate hydrolases"/>
    <property type="match status" value="1"/>
</dbReference>
<keyword evidence="8" id="KW-1185">Reference proteome</keyword>
<dbReference type="GO" id="GO:0016020">
    <property type="term" value="C:membrane"/>
    <property type="evidence" value="ECO:0007669"/>
    <property type="project" value="InterPro"/>
</dbReference>
<keyword evidence="2" id="KW-0813">Transport</keyword>
<dbReference type="EMBL" id="VWOJ01000002">
    <property type="protein sequence ID" value="KAA5804106.1"/>
    <property type="molecule type" value="Genomic_DNA"/>
</dbReference>